<gene>
    <name evidence="3" type="primary">LOC113793648</name>
</gene>
<dbReference type="KEGG" id="dpte:113793648"/>
<evidence type="ECO:0000313" key="3">
    <source>
        <dbReference type="RefSeq" id="XP_027199507.1"/>
    </source>
</evidence>
<accession>A0A6P6Y1Z0</accession>
<proteinExistence type="predicted"/>
<feature type="compositionally biased region" description="Basic residues" evidence="1">
    <location>
        <begin position="79"/>
        <end position="88"/>
    </location>
</feature>
<keyword evidence="2" id="KW-1185">Reference proteome</keyword>
<organism evidence="2 3">
    <name type="scientific">Dermatophagoides pteronyssinus</name>
    <name type="common">European house dust mite</name>
    <dbReference type="NCBI Taxonomy" id="6956"/>
    <lineage>
        <taxon>Eukaryota</taxon>
        <taxon>Metazoa</taxon>
        <taxon>Ecdysozoa</taxon>
        <taxon>Arthropoda</taxon>
        <taxon>Chelicerata</taxon>
        <taxon>Arachnida</taxon>
        <taxon>Acari</taxon>
        <taxon>Acariformes</taxon>
        <taxon>Sarcoptiformes</taxon>
        <taxon>Astigmata</taxon>
        <taxon>Psoroptidia</taxon>
        <taxon>Analgoidea</taxon>
        <taxon>Pyroglyphidae</taxon>
        <taxon>Dermatophagoidinae</taxon>
        <taxon>Dermatophagoides</taxon>
    </lineage>
</organism>
<feature type="region of interest" description="Disordered" evidence="1">
    <location>
        <begin position="56"/>
        <end position="88"/>
    </location>
</feature>
<name>A0A6P6Y1Z0_DERPT</name>
<evidence type="ECO:0000313" key="2">
    <source>
        <dbReference type="Proteomes" id="UP000515146"/>
    </source>
</evidence>
<dbReference type="InterPro" id="IPR029052">
    <property type="entry name" value="Metallo-depent_PP-like"/>
</dbReference>
<dbReference type="AlphaFoldDB" id="A0A6P6Y1Z0"/>
<dbReference type="Gene3D" id="3.60.21.10">
    <property type="match status" value="1"/>
</dbReference>
<reference evidence="3" key="1">
    <citation type="submission" date="2025-08" db="UniProtKB">
        <authorList>
            <consortium name="RefSeq"/>
        </authorList>
    </citation>
    <scope>IDENTIFICATION</scope>
    <source>
        <strain evidence="3">Airmid</strain>
    </source>
</reference>
<dbReference type="RefSeq" id="XP_027199507.1">
    <property type="nucleotide sequence ID" value="XM_027343706.1"/>
</dbReference>
<sequence length="88" mass="10433">MFDRQEFENFLSINNLEFVIRSNNINNNNENQQDKLNNSGFQTNFDNKCLTILEPKSSVNNNNNNNDSATVNDEEMGQRRRRRMMMIK</sequence>
<protein>
    <submittedName>
        <fullName evidence="3">Uncharacterized protein</fullName>
    </submittedName>
</protein>
<evidence type="ECO:0000256" key="1">
    <source>
        <dbReference type="SAM" id="MobiDB-lite"/>
    </source>
</evidence>
<dbReference type="InParanoid" id="A0A6P6Y1Z0"/>
<dbReference type="Proteomes" id="UP000515146">
    <property type="component" value="Unplaced"/>
</dbReference>